<gene>
    <name evidence="1" type="ORF">GPZ80_12905</name>
</gene>
<comment type="caution">
    <text evidence="1">The sequence shown here is derived from an EMBL/GenBank/DDBJ whole genome shotgun (WGS) entry which is preliminary data.</text>
</comment>
<protein>
    <submittedName>
        <fullName evidence="1">Uncharacterized protein</fullName>
    </submittedName>
</protein>
<proteinExistence type="predicted"/>
<evidence type="ECO:0000313" key="2">
    <source>
        <dbReference type="Proteomes" id="UP000734823"/>
    </source>
</evidence>
<dbReference type="RefSeq" id="WP_187220566.1">
    <property type="nucleotide sequence ID" value="NZ_JABVED010000006.1"/>
</dbReference>
<dbReference type="Proteomes" id="UP000734823">
    <property type="component" value="Unassembled WGS sequence"/>
</dbReference>
<dbReference type="EMBL" id="JABVED010000006">
    <property type="protein sequence ID" value="MBC6448067.1"/>
    <property type="molecule type" value="Genomic_DNA"/>
</dbReference>
<keyword evidence="2" id="KW-1185">Reference proteome</keyword>
<organism evidence="1 2">
    <name type="scientific">Actinokineospora xionganensis</name>
    <dbReference type="NCBI Taxonomy" id="2684470"/>
    <lineage>
        <taxon>Bacteria</taxon>
        <taxon>Bacillati</taxon>
        <taxon>Actinomycetota</taxon>
        <taxon>Actinomycetes</taxon>
        <taxon>Pseudonocardiales</taxon>
        <taxon>Pseudonocardiaceae</taxon>
        <taxon>Actinokineospora</taxon>
    </lineage>
</organism>
<sequence length="98" mass="10644">MPDDRAAFAVELNALDEIANKFLPNAASALRAPVEIITAHEGLEGPGRLQAVYDMEGAYANFTDSIGHRQSRGCDRIDETAQALRDIIALYRRADGQG</sequence>
<accession>A0ABR7L5V1</accession>
<name>A0ABR7L5V1_9PSEU</name>
<reference evidence="1 2" key="1">
    <citation type="submission" date="2020-06" db="EMBL/GenBank/DDBJ databases">
        <title>Actinokineospora xiongansis sp. nov., isolated from soil of Baiyangdian.</title>
        <authorList>
            <person name="Zhang X."/>
        </authorList>
    </citation>
    <scope>NUCLEOTIDE SEQUENCE [LARGE SCALE GENOMIC DNA]</scope>
    <source>
        <strain evidence="1 2">HBU206404</strain>
    </source>
</reference>
<evidence type="ECO:0000313" key="1">
    <source>
        <dbReference type="EMBL" id="MBC6448067.1"/>
    </source>
</evidence>